<keyword evidence="3 6" id="KW-0732">Signal</keyword>
<feature type="signal peptide" evidence="6">
    <location>
        <begin position="1"/>
        <end position="25"/>
    </location>
</feature>
<evidence type="ECO:0000313" key="9">
    <source>
        <dbReference type="Proteomes" id="UP001164712"/>
    </source>
</evidence>
<comment type="function">
    <text evidence="5">Catalyzes the Claisen rearrangement of chorismate to prephenate.</text>
</comment>
<keyword evidence="9" id="KW-1185">Reference proteome</keyword>
<organism evidence="8 9">
    <name type="scientific">Rouxiella chamberiensis</name>
    <dbReference type="NCBI Taxonomy" id="1513468"/>
    <lineage>
        <taxon>Bacteria</taxon>
        <taxon>Pseudomonadati</taxon>
        <taxon>Pseudomonadota</taxon>
        <taxon>Gammaproteobacteria</taxon>
        <taxon>Enterobacterales</taxon>
        <taxon>Yersiniaceae</taxon>
        <taxon>Rouxiella</taxon>
    </lineage>
</organism>
<feature type="domain" description="Chorismate mutase" evidence="7">
    <location>
        <begin position="26"/>
        <end position="101"/>
    </location>
</feature>
<sequence>MGKTFCRALLFSAVTAATLPLAALASDKDTLPGLINQRLSYMKDVAGSKAVNHQPVEVLSQEDKVLVATQQTAEKLGLDPLSVKPFIVAQMSAAKAIQYRYRADWLASPETAWQPRPLDEVRKNIASLSDQILQRLALELKANGKISPDNQAEFIEDLQQDNLTRADKIQLYHALGQVHLKAQK</sequence>
<dbReference type="PANTHER" id="PTHR38041">
    <property type="entry name" value="CHORISMATE MUTASE"/>
    <property type="match status" value="1"/>
</dbReference>
<dbReference type="Gene3D" id="1.20.59.10">
    <property type="entry name" value="Chorismate mutase"/>
    <property type="match status" value="1"/>
</dbReference>
<dbReference type="RefSeq" id="WP_045049608.1">
    <property type="nucleotide sequence ID" value="NZ_CP114058.1"/>
</dbReference>
<evidence type="ECO:0000256" key="1">
    <source>
        <dbReference type="ARBA" id="ARBA00004817"/>
    </source>
</evidence>
<feature type="chain" id="PRO_5045465744" description="Chorismate mutase" evidence="6">
    <location>
        <begin position="26"/>
        <end position="184"/>
    </location>
</feature>
<name>A0ABY7HUP8_9GAMM</name>
<evidence type="ECO:0000256" key="5">
    <source>
        <dbReference type="PIRNR" id="PIRNR026640"/>
    </source>
</evidence>
<evidence type="ECO:0000259" key="7">
    <source>
        <dbReference type="SMART" id="SM00830"/>
    </source>
</evidence>
<comment type="pathway">
    <text evidence="1 5">Metabolic intermediate biosynthesis; prephenate biosynthesis; prephenate from chorismate: step 1/1.</text>
</comment>
<dbReference type="PIRSF" id="PIRSF026640">
    <property type="entry name" value="Peripl_chor_mut"/>
    <property type="match status" value="1"/>
</dbReference>
<evidence type="ECO:0000256" key="2">
    <source>
        <dbReference type="ARBA" id="ARBA00012404"/>
    </source>
</evidence>
<accession>A0ABY7HUP8</accession>
<evidence type="ECO:0000256" key="6">
    <source>
        <dbReference type="SAM" id="SignalP"/>
    </source>
</evidence>
<dbReference type="EC" id="5.4.99.5" evidence="2 5"/>
<dbReference type="InterPro" id="IPR036263">
    <property type="entry name" value="Chorismate_II_sf"/>
</dbReference>
<reference evidence="8" key="1">
    <citation type="submission" date="2022-12" db="EMBL/GenBank/DDBJ databases">
        <title>Complete genome sequence of an Australian strain of Rouxiella badensis DAR84756 and resolution of the R. badensis DSM100043 and R. chamberiensis DSM28324 genomes.</title>
        <authorList>
            <person name="Paul S."/>
            <person name="Anderson P.J."/>
            <person name="Maynard G."/>
            <person name="Dyall-Smith M."/>
            <person name="Kudinha T."/>
        </authorList>
    </citation>
    <scope>NUCLEOTIDE SEQUENCE</scope>
    <source>
        <strain evidence="8">DSM 28324</strain>
    </source>
</reference>
<evidence type="ECO:0000313" key="8">
    <source>
        <dbReference type="EMBL" id="WAT03164.1"/>
    </source>
</evidence>
<dbReference type="NCBIfam" id="NF005965">
    <property type="entry name" value="PRK08055.1"/>
    <property type="match status" value="1"/>
</dbReference>
<dbReference type="EMBL" id="CP114058">
    <property type="protein sequence ID" value="WAT03164.1"/>
    <property type="molecule type" value="Genomic_DNA"/>
</dbReference>
<keyword evidence="4 5" id="KW-0413">Isomerase</keyword>
<evidence type="ECO:0000256" key="3">
    <source>
        <dbReference type="ARBA" id="ARBA00022729"/>
    </source>
</evidence>
<dbReference type="InterPro" id="IPR008240">
    <property type="entry name" value="Chorismate_mutase_periplasmic"/>
</dbReference>
<dbReference type="Pfam" id="PF01817">
    <property type="entry name" value="CM_2"/>
    <property type="match status" value="1"/>
</dbReference>
<comment type="catalytic activity">
    <reaction evidence="5">
        <text>chorismate = prephenate</text>
        <dbReference type="Rhea" id="RHEA:13897"/>
        <dbReference type="ChEBI" id="CHEBI:29748"/>
        <dbReference type="ChEBI" id="CHEBI:29934"/>
        <dbReference type="EC" id="5.4.99.5"/>
    </reaction>
</comment>
<dbReference type="NCBIfam" id="TIGR01806">
    <property type="entry name" value="CM_mono2"/>
    <property type="match status" value="1"/>
</dbReference>
<gene>
    <name evidence="8" type="ORF">O1V66_20875</name>
</gene>
<dbReference type="GO" id="GO:0004106">
    <property type="term" value="F:chorismate mutase activity"/>
    <property type="evidence" value="ECO:0007669"/>
    <property type="project" value="UniProtKB-EC"/>
</dbReference>
<proteinExistence type="predicted"/>
<protein>
    <recommendedName>
        <fullName evidence="2 5">Chorismate mutase</fullName>
        <ecNumber evidence="2 5">5.4.99.5</ecNumber>
    </recommendedName>
</protein>
<dbReference type="SMART" id="SM00830">
    <property type="entry name" value="CM_2"/>
    <property type="match status" value="1"/>
</dbReference>
<dbReference type="SUPFAM" id="SSF48600">
    <property type="entry name" value="Chorismate mutase II"/>
    <property type="match status" value="1"/>
</dbReference>
<dbReference type="Proteomes" id="UP001164712">
    <property type="component" value="Chromosome"/>
</dbReference>
<dbReference type="InterPro" id="IPR036979">
    <property type="entry name" value="CM_dom_sf"/>
</dbReference>
<dbReference type="InterPro" id="IPR051331">
    <property type="entry name" value="Chorismate_mutase-related"/>
</dbReference>
<dbReference type="InterPro" id="IPR002701">
    <property type="entry name" value="CM_II_prokaryot"/>
</dbReference>
<dbReference type="PANTHER" id="PTHR38041:SF2">
    <property type="entry name" value="SECRETED CHORISMATE MUTASE"/>
    <property type="match status" value="1"/>
</dbReference>
<evidence type="ECO:0000256" key="4">
    <source>
        <dbReference type="ARBA" id="ARBA00023235"/>
    </source>
</evidence>